<dbReference type="Pfam" id="PF07051">
    <property type="entry name" value="OCIA"/>
    <property type="match status" value="2"/>
</dbReference>
<dbReference type="InterPro" id="IPR009764">
    <property type="entry name" value="OCIA_dom"/>
</dbReference>
<feature type="domain" description="OCIA" evidence="3">
    <location>
        <begin position="77"/>
        <end position="141"/>
    </location>
</feature>
<feature type="compositionally biased region" description="Polar residues" evidence="2">
    <location>
        <begin position="182"/>
        <end position="193"/>
    </location>
</feature>
<evidence type="ECO:0000256" key="2">
    <source>
        <dbReference type="SAM" id="MobiDB-lite"/>
    </source>
</evidence>
<evidence type="ECO:0000313" key="5">
    <source>
        <dbReference type="Proteomes" id="UP001239994"/>
    </source>
</evidence>
<dbReference type="AlphaFoldDB" id="A0AAD8Z4P2"/>
<dbReference type="PANTHER" id="PTHR13336">
    <property type="entry name" value="OVARIAN CARCINOMA IMMUNOREACTIVE ANTIGEN"/>
    <property type="match status" value="1"/>
</dbReference>
<dbReference type="PANTHER" id="PTHR13336:SF3">
    <property type="entry name" value="OCIA DOMAIN-CONTAINING PROTEIN 1"/>
    <property type="match status" value="1"/>
</dbReference>
<keyword evidence="5" id="KW-1185">Reference proteome</keyword>
<protein>
    <recommendedName>
        <fullName evidence="1">OCIA domain-containing protein 1</fullName>
    </recommendedName>
</protein>
<comment type="similarity">
    <text evidence="1">Belongs to the OCIAD1 family.</text>
</comment>
<gene>
    <name evidence="4" type="ORF">P4O66_012399</name>
</gene>
<comment type="domain">
    <text evidence="1">The OCIA domain is necessary and sufficient for endosomal localization.</text>
</comment>
<feature type="region of interest" description="Disordered" evidence="2">
    <location>
        <begin position="146"/>
        <end position="256"/>
    </location>
</feature>
<reference evidence="4" key="1">
    <citation type="submission" date="2023-03" db="EMBL/GenBank/DDBJ databases">
        <title>Electrophorus voltai genome.</title>
        <authorList>
            <person name="Bian C."/>
        </authorList>
    </citation>
    <scope>NUCLEOTIDE SEQUENCE</scope>
    <source>
        <strain evidence="4">CB-2022</strain>
        <tissue evidence="4">Muscle</tissue>
    </source>
</reference>
<dbReference type="EMBL" id="JAROKS010000019">
    <property type="protein sequence ID" value="KAK1792457.1"/>
    <property type="molecule type" value="Genomic_DNA"/>
</dbReference>
<accession>A0AAD8Z4P2</accession>
<comment type="subcellular location">
    <subcellularLocation>
        <location evidence="1">Endosome</location>
    </subcellularLocation>
</comment>
<sequence length="256" mass="28813">MSQTSSGFTSADHQEKATLGRLGKDYILTEDERRAFQECNRESFWYRCPDIKAFHLVVTPDPFLVSEFIPNQWWSDYSGVPLSITSMAITQFLILRGSLTASKRFGSLPKVAFAGVCGYIAGNISYMKNCQEKFKRLEDSPLGEALRQRGRPLSPHSGTEQSEFLSEDKAMLQSDGHEGAFRSNNWSEHSALQSHLPAPGLANLGEEEGGWQKLPPSEEPQGRNRGKYEGFHRPPSETPPPKREVKKNIYGDTWDE</sequence>
<keyword evidence="1" id="KW-0967">Endosome</keyword>
<organism evidence="4 5">
    <name type="scientific">Electrophorus voltai</name>
    <dbReference type="NCBI Taxonomy" id="2609070"/>
    <lineage>
        <taxon>Eukaryota</taxon>
        <taxon>Metazoa</taxon>
        <taxon>Chordata</taxon>
        <taxon>Craniata</taxon>
        <taxon>Vertebrata</taxon>
        <taxon>Euteleostomi</taxon>
        <taxon>Actinopterygii</taxon>
        <taxon>Neopterygii</taxon>
        <taxon>Teleostei</taxon>
        <taxon>Ostariophysi</taxon>
        <taxon>Gymnotiformes</taxon>
        <taxon>Gymnotoidei</taxon>
        <taxon>Gymnotidae</taxon>
        <taxon>Electrophorus</taxon>
    </lineage>
</organism>
<dbReference type="InterPro" id="IPR040187">
    <property type="entry name" value="OCAD1/2"/>
</dbReference>
<name>A0AAD8Z4P2_9TELE</name>
<proteinExistence type="inferred from homology"/>
<dbReference type="GO" id="GO:0005768">
    <property type="term" value="C:endosome"/>
    <property type="evidence" value="ECO:0007669"/>
    <property type="project" value="UniProtKB-SubCell"/>
</dbReference>
<comment type="function">
    <text evidence="1">Maintains stem cell potency. Increases STAT3 phosphorylation and controls ERK phosphorylation. May act as a scaffold, increasing STAT3 recruitment onto endosomes.</text>
</comment>
<evidence type="ECO:0000256" key="1">
    <source>
        <dbReference type="RuleBase" id="RU369066"/>
    </source>
</evidence>
<feature type="domain" description="OCIA" evidence="3">
    <location>
        <begin position="25"/>
        <end position="59"/>
    </location>
</feature>
<comment type="subunit">
    <text evidence="1">Interacts with STAT3.</text>
</comment>
<evidence type="ECO:0000313" key="4">
    <source>
        <dbReference type="EMBL" id="KAK1792457.1"/>
    </source>
</evidence>
<feature type="compositionally biased region" description="Basic and acidic residues" evidence="2">
    <location>
        <begin position="166"/>
        <end position="180"/>
    </location>
</feature>
<feature type="compositionally biased region" description="Basic and acidic residues" evidence="2">
    <location>
        <begin position="220"/>
        <end position="249"/>
    </location>
</feature>
<dbReference type="Proteomes" id="UP001239994">
    <property type="component" value="Unassembled WGS sequence"/>
</dbReference>
<dbReference type="GO" id="GO:2000736">
    <property type="term" value="P:regulation of stem cell differentiation"/>
    <property type="evidence" value="ECO:0007669"/>
    <property type="project" value="UniProtKB-UniRule"/>
</dbReference>
<comment type="caution">
    <text evidence="4">The sequence shown here is derived from an EMBL/GenBank/DDBJ whole genome shotgun (WGS) entry which is preliminary data.</text>
</comment>
<evidence type="ECO:0000259" key="3">
    <source>
        <dbReference type="Pfam" id="PF07051"/>
    </source>
</evidence>